<dbReference type="GO" id="GO:0005509">
    <property type="term" value="F:calcium ion binding"/>
    <property type="evidence" value="ECO:0007669"/>
    <property type="project" value="InterPro"/>
</dbReference>
<dbReference type="PROSITE" id="PS50222">
    <property type="entry name" value="EF_HAND_2"/>
    <property type="match status" value="2"/>
</dbReference>
<name>D8LY69_BLAHO</name>
<evidence type="ECO:0000256" key="2">
    <source>
        <dbReference type="ARBA" id="ARBA00022737"/>
    </source>
</evidence>
<dbReference type="RefSeq" id="XP_012894572.1">
    <property type="nucleotide sequence ID" value="XM_013039118.1"/>
</dbReference>
<dbReference type="Pfam" id="PF13499">
    <property type="entry name" value="EF-hand_7"/>
    <property type="match status" value="1"/>
</dbReference>
<dbReference type="InterPro" id="IPR011992">
    <property type="entry name" value="EF-hand-dom_pair"/>
</dbReference>
<accession>D8LY69</accession>
<organism evidence="4">
    <name type="scientific">Blastocystis hominis</name>
    <dbReference type="NCBI Taxonomy" id="12968"/>
    <lineage>
        <taxon>Eukaryota</taxon>
        <taxon>Sar</taxon>
        <taxon>Stramenopiles</taxon>
        <taxon>Bigyra</taxon>
        <taxon>Opalozoa</taxon>
        <taxon>Opalinata</taxon>
        <taxon>Blastocystidae</taxon>
        <taxon>Blastocystis</taxon>
    </lineage>
</organism>
<dbReference type="AlphaFoldDB" id="D8LY69"/>
<dbReference type="SMART" id="SM00054">
    <property type="entry name" value="EFh"/>
    <property type="match status" value="2"/>
</dbReference>
<feature type="domain" description="EF-hand" evidence="3">
    <location>
        <begin position="79"/>
        <end position="114"/>
    </location>
</feature>
<keyword evidence="5" id="KW-1185">Reference proteome</keyword>
<dbReference type="EMBL" id="FN668639">
    <property type="protein sequence ID" value="CBK20524.2"/>
    <property type="molecule type" value="Genomic_DNA"/>
</dbReference>
<evidence type="ECO:0000313" key="5">
    <source>
        <dbReference type="Proteomes" id="UP000008312"/>
    </source>
</evidence>
<dbReference type="InterPro" id="IPR050230">
    <property type="entry name" value="CALM/Myosin/TropC-like"/>
</dbReference>
<dbReference type="InterPro" id="IPR002048">
    <property type="entry name" value="EF_hand_dom"/>
</dbReference>
<dbReference type="GeneID" id="24922263"/>
<keyword evidence="2" id="KW-0677">Repeat</keyword>
<evidence type="ECO:0000256" key="1">
    <source>
        <dbReference type="ARBA" id="ARBA00020786"/>
    </source>
</evidence>
<dbReference type="GO" id="GO:0016460">
    <property type="term" value="C:myosin II complex"/>
    <property type="evidence" value="ECO:0007669"/>
    <property type="project" value="TreeGrafter"/>
</dbReference>
<protein>
    <recommendedName>
        <fullName evidence="1">Calmodulin</fullName>
    </recommendedName>
</protein>
<evidence type="ECO:0000313" key="4">
    <source>
        <dbReference type="EMBL" id="CBK20524.2"/>
    </source>
</evidence>
<dbReference type="Pfam" id="PF13202">
    <property type="entry name" value="EF-hand_5"/>
    <property type="match status" value="1"/>
</dbReference>
<dbReference type="OrthoDB" id="1924968at2759"/>
<evidence type="ECO:0000259" key="3">
    <source>
        <dbReference type="PROSITE" id="PS50222"/>
    </source>
</evidence>
<dbReference type="Proteomes" id="UP000008312">
    <property type="component" value="Unassembled WGS sequence"/>
</dbReference>
<reference evidence="4" key="1">
    <citation type="submission" date="2010-02" db="EMBL/GenBank/DDBJ databases">
        <title>Sequencing and annotation of the Blastocystis hominis genome.</title>
        <authorList>
            <person name="Wincker P."/>
        </authorList>
    </citation>
    <scope>NUCLEOTIDE SEQUENCE</scope>
    <source>
        <strain evidence="4">Singapore isolate B</strain>
    </source>
</reference>
<dbReference type="SUPFAM" id="SSF47473">
    <property type="entry name" value="EF-hand"/>
    <property type="match status" value="1"/>
</dbReference>
<dbReference type="PANTHER" id="PTHR23048">
    <property type="entry name" value="MYOSIN LIGHT CHAIN 1, 3"/>
    <property type="match status" value="1"/>
</dbReference>
<dbReference type="OMA" id="NPTNEEM"/>
<dbReference type="InParanoid" id="D8LY69"/>
<dbReference type="Gene3D" id="1.10.238.10">
    <property type="entry name" value="EF-hand"/>
    <property type="match status" value="1"/>
</dbReference>
<feature type="domain" description="EF-hand" evidence="3">
    <location>
        <begin position="8"/>
        <end position="43"/>
    </location>
</feature>
<proteinExistence type="predicted"/>
<gene>
    <name evidence="4" type="ORF">GSBLH_T00006138001</name>
</gene>
<sequence length="146" mass="16312">MDSVLSSQELNQLKSYFVLLDTDQDGYIDKSNAILIIRGVGISGLDSVFESVIQSITTEALSFEDVLNVAISMKRSQVDDYDSIIQVFKMFDKNQDGTVLASDLRHILSHLGEVIPEDEIDALFHALGYGDVIKYEDFAKQLMNKS</sequence>
<dbReference type="FunFam" id="1.10.238.10:FF:000001">
    <property type="entry name" value="Calmodulin 1"/>
    <property type="match status" value="1"/>
</dbReference>
<dbReference type="PANTHER" id="PTHR23048:SF0">
    <property type="entry name" value="CALMODULIN LIKE 3"/>
    <property type="match status" value="1"/>
</dbReference>